<evidence type="ECO:0000256" key="1">
    <source>
        <dbReference type="ARBA" id="ARBA00005695"/>
    </source>
</evidence>
<keyword evidence="3 4" id="KW-0732">Signal</keyword>
<protein>
    <recommendedName>
        <fullName evidence="5">Solute-binding protein family 5 domain-containing protein</fullName>
    </recommendedName>
</protein>
<feature type="chain" id="PRO_5038901374" description="Solute-binding protein family 5 domain-containing protein" evidence="4">
    <location>
        <begin position="29"/>
        <end position="549"/>
    </location>
</feature>
<dbReference type="OrthoDB" id="5240629at2"/>
<dbReference type="GO" id="GO:0043190">
    <property type="term" value="C:ATP-binding cassette (ABC) transporter complex"/>
    <property type="evidence" value="ECO:0007669"/>
    <property type="project" value="InterPro"/>
</dbReference>
<dbReference type="RefSeq" id="WP_058889594.1">
    <property type="nucleotide sequence ID" value="NZ_LQBM01000005.1"/>
</dbReference>
<dbReference type="Proteomes" id="UP000054023">
    <property type="component" value="Unassembled WGS sequence"/>
</dbReference>
<gene>
    <name evidence="6" type="ORF">AVL63_13115</name>
</gene>
<dbReference type="InterPro" id="IPR000914">
    <property type="entry name" value="SBP_5_dom"/>
</dbReference>
<name>A0A0W8ICC4_9MICC</name>
<comment type="caution">
    <text evidence="6">The sequence shown here is derived from an EMBL/GenBank/DDBJ whole genome shotgun (WGS) entry which is preliminary data.</text>
</comment>
<proteinExistence type="inferred from homology"/>
<sequence>MSQTPHLRLVRGALLGLLPLSLLLTSCAAQGSTGENDGSPEAGGELVYLDAELSRDTQLQASGTWQDSAYITNITDRLIHKNPETGELEPYLAEAFDVSEDGLTYTFTIVEGVTHSDGTPLDVDNVKRNLQWQHDGDTEQAIPANNWFPAIAGIETDEAARTVTVELEEPYAPFLDVLSFWRTSIVADATIDAPIEEQQQLSGIIGSGPFSVESETYGEEITLTRREGYDWAPPSSEHQGEALLETITILPVTEDSVRLGSLRSGEADLIRYLQPSEEQGLLDAGIEIISEQGTGNSNVWDIRQSAPFVNDVDVRRALQSGIDREAIIDELYTESWRPAKSVVTEDTFGFIDKSESLAYDPERSAELLDGAGFEEFDEEGYRIDQDGERLSLVTYIDVFDATAGPLFQLIQLQLAEIGVELQIEETDYSSYSDVILDPEIAVRRNGWPEADPWVRQTVNYTVDESNALFLEEDDPAAQELGELYQDQLHQTDPAAREGVLAEIQDTLIDDAFLLPILDDSQVFGAQPHVQDLEFTSEARPVFYSTWIDD</sequence>
<reference evidence="7" key="1">
    <citation type="submission" date="2015-12" db="EMBL/GenBank/DDBJ databases">
        <authorList>
            <person name="Nair G.R."/>
            <person name="Kaur G."/>
            <person name="Mayilraj S."/>
        </authorList>
    </citation>
    <scope>NUCLEOTIDE SEQUENCE [LARGE SCALE GENOMIC DNA]</scope>
    <source>
        <strain evidence="7">CD08_7</strain>
    </source>
</reference>
<organism evidence="6 7">
    <name type="scientific">Nesterenkonia jeotgali</name>
    <dbReference type="NCBI Taxonomy" id="317018"/>
    <lineage>
        <taxon>Bacteria</taxon>
        <taxon>Bacillati</taxon>
        <taxon>Actinomycetota</taxon>
        <taxon>Actinomycetes</taxon>
        <taxon>Micrococcales</taxon>
        <taxon>Micrococcaceae</taxon>
        <taxon>Nesterenkonia</taxon>
    </lineage>
</organism>
<dbReference type="EMBL" id="LQBM01000005">
    <property type="protein sequence ID" value="KUG57575.1"/>
    <property type="molecule type" value="Genomic_DNA"/>
</dbReference>
<evidence type="ECO:0000313" key="6">
    <source>
        <dbReference type="EMBL" id="KUG57575.1"/>
    </source>
</evidence>
<accession>A0A0W8ICC4</accession>
<evidence type="ECO:0000256" key="4">
    <source>
        <dbReference type="SAM" id="SignalP"/>
    </source>
</evidence>
<feature type="domain" description="Solute-binding protein family 5" evidence="5">
    <location>
        <begin position="87"/>
        <end position="461"/>
    </location>
</feature>
<dbReference type="PANTHER" id="PTHR30290">
    <property type="entry name" value="PERIPLASMIC BINDING COMPONENT OF ABC TRANSPORTER"/>
    <property type="match status" value="1"/>
</dbReference>
<dbReference type="AlphaFoldDB" id="A0A0W8ICC4"/>
<dbReference type="InterPro" id="IPR030678">
    <property type="entry name" value="Peptide/Ni-bd"/>
</dbReference>
<dbReference type="STRING" id="317018.AVL63_13115"/>
<evidence type="ECO:0000256" key="3">
    <source>
        <dbReference type="ARBA" id="ARBA00022729"/>
    </source>
</evidence>
<dbReference type="PANTHER" id="PTHR30290:SF9">
    <property type="entry name" value="OLIGOPEPTIDE-BINDING PROTEIN APPA"/>
    <property type="match status" value="1"/>
</dbReference>
<feature type="signal peptide" evidence="4">
    <location>
        <begin position="1"/>
        <end position="28"/>
    </location>
</feature>
<dbReference type="InterPro" id="IPR039424">
    <property type="entry name" value="SBP_5"/>
</dbReference>
<dbReference type="PIRSF" id="PIRSF002741">
    <property type="entry name" value="MppA"/>
    <property type="match status" value="1"/>
</dbReference>
<dbReference type="GO" id="GO:0015833">
    <property type="term" value="P:peptide transport"/>
    <property type="evidence" value="ECO:0007669"/>
    <property type="project" value="TreeGrafter"/>
</dbReference>
<dbReference type="Pfam" id="PF00496">
    <property type="entry name" value="SBP_bac_5"/>
    <property type="match status" value="1"/>
</dbReference>
<dbReference type="GO" id="GO:1904680">
    <property type="term" value="F:peptide transmembrane transporter activity"/>
    <property type="evidence" value="ECO:0007669"/>
    <property type="project" value="TreeGrafter"/>
</dbReference>
<dbReference type="SUPFAM" id="SSF53850">
    <property type="entry name" value="Periplasmic binding protein-like II"/>
    <property type="match status" value="1"/>
</dbReference>
<evidence type="ECO:0000256" key="2">
    <source>
        <dbReference type="ARBA" id="ARBA00022448"/>
    </source>
</evidence>
<evidence type="ECO:0000313" key="7">
    <source>
        <dbReference type="Proteomes" id="UP000054023"/>
    </source>
</evidence>
<keyword evidence="2" id="KW-0813">Transport</keyword>
<comment type="similarity">
    <text evidence="1">Belongs to the bacterial solute-binding protein 5 family.</text>
</comment>
<dbReference type="Gene3D" id="3.40.190.10">
    <property type="entry name" value="Periplasmic binding protein-like II"/>
    <property type="match status" value="1"/>
</dbReference>
<keyword evidence="7" id="KW-1185">Reference proteome</keyword>
<dbReference type="Gene3D" id="3.10.105.10">
    <property type="entry name" value="Dipeptide-binding Protein, Domain 3"/>
    <property type="match status" value="1"/>
</dbReference>
<evidence type="ECO:0000259" key="5">
    <source>
        <dbReference type="Pfam" id="PF00496"/>
    </source>
</evidence>
<dbReference type="GO" id="GO:0042597">
    <property type="term" value="C:periplasmic space"/>
    <property type="evidence" value="ECO:0007669"/>
    <property type="project" value="UniProtKB-ARBA"/>
</dbReference>